<dbReference type="Gene3D" id="3.10.450.530">
    <property type="entry name" value="Ribonuclease toxin, BrnT, of type II toxin-antitoxin system"/>
    <property type="match status" value="1"/>
</dbReference>
<name>A0A4Y8RMN8_9HYPH</name>
<organism evidence="1 2">
    <name type="scientific">Jiella endophytica</name>
    <dbReference type="NCBI Taxonomy" id="2558362"/>
    <lineage>
        <taxon>Bacteria</taxon>
        <taxon>Pseudomonadati</taxon>
        <taxon>Pseudomonadota</taxon>
        <taxon>Alphaproteobacteria</taxon>
        <taxon>Hyphomicrobiales</taxon>
        <taxon>Aurantimonadaceae</taxon>
        <taxon>Jiella</taxon>
    </lineage>
</organism>
<dbReference type="InterPro" id="IPR038573">
    <property type="entry name" value="BrnT_sf"/>
</dbReference>
<dbReference type="EMBL" id="SOZD01000002">
    <property type="protein sequence ID" value="TFF24903.1"/>
    <property type="molecule type" value="Genomic_DNA"/>
</dbReference>
<dbReference type="InterPro" id="IPR007460">
    <property type="entry name" value="BrnT_toxin"/>
</dbReference>
<dbReference type="AlphaFoldDB" id="A0A4Y8RMN8"/>
<comment type="caution">
    <text evidence="1">The sequence shown here is derived from an EMBL/GenBank/DDBJ whole genome shotgun (WGS) entry which is preliminary data.</text>
</comment>
<dbReference type="Proteomes" id="UP000298179">
    <property type="component" value="Unassembled WGS sequence"/>
</dbReference>
<sequence>MAGGGNRQFRPGRTGTRAVSRISRSLPAEGLAVASPLRDRSFAAAPKFQPHAQIADPKESVLYYSCERFAEIGAGLEISALYVHCEYATGSVKFGWDEGKRRWVLSDRKIDLADMTALFDGRPRVSYSSPRNGEDRIVSVGEINGRLFAVIWMWREETLWLITARRAWKREERQYLAMIEKQ</sequence>
<dbReference type="OrthoDB" id="839663at2"/>
<evidence type="ECO:0000313" key="2">
    <source>
        <dbReference type="Proteomes" id="UP000298179"/>
    </source>
</evidence>
<reference evidence="1 2" key="1">
    <citation type="submission" date="2019-03" db="EMBL/GenBank/DDBJ databases">
        <title>Jiella endophytica sp. nov., a novel endophytic bacterium isolated from root of Ficus microcarpa Linn. f.</title>
        <authorList>
            <person name="Tuo L."/>
        </authorList>
    </citation>
    <scope>NUCLEOTIDE SEQUENCE [LARGE SCALE GENOMIC DNA]</scope>
    <source>
        <strain evidence="1 2">CBS5Q-3</strain>
    </source>
</reference>
<gene>
    <name evidence="1" type="ORF">E3C22_05820</name>
</gene>
<keyword evidence="2" id="KW-1185">Reference proteome</keyword>
<proteinExistence type="predicted"/>
<evidence type="ECO:0000313" key="1">
    <source>
        <dbReference type="EMBL" id="TFF24903.1"/>
    </source>
</evidence>
<dbReference type="Pfam" id="PF04365">
    <property type="entry name" value="BrnT_toxin"/>
    <property type="match status" value="1"/>
</dbReference>
<protein>
    <submittedName>
        <fullName evidence="1">BrnT family toxin</fullName>
    </submittedName>
</protein>
<accession>A0A4Y8RMN8</accession>